<dbReference type="RefSeq" id="WP_068536148.1">
    <property type="nucleotide sequence ID" value="NZ_LVJH01000048.1"/>
</dbReference>
<dbReference type="STRING" id="494026.PGLA_19700"/>
<gene>
    <name evidence="1" type="ORF">PGLA_19700</name>
</gene>
<dbReference type="EMBL" id="LVJH01000048">
    <property type="protein sequence ID" value="OAB38328.1"/>
    <property type="molecule type" value="Genomic_DNA"/>
</dbReference>
<accession>A0A168HMA0</accession>
<protein>
    <submittedName>
        <fullName evidence="1">Uncharacterized protein</fullName>
    </submittedName>
</protein>
<sequence>MQDRFKRYFQNAIFKDDVYIRPTQITEIDDDIEFTFTVFYYDSSTIVQIWKVVAKAVENYKLSYDFIEDINEFDKHILLWEFLEQHYELYFKGTITNRKELIGEILDKHISFTEGWIDINQFINGSVEQILKGDSGLFASGPKRLIDKYKEVLESNELSVSLLPCNKKNNDKKIMIFGKSFVVAEDFYYTLLVSNS</sequence>
<evidence type="ECO:0000313" key="2">
    <source>
        <dbReference type="Proteomes" id="UP000076967"/>
    </source>
</evidence>
<dbReference type="OrthoDB" id="2598580at2"/>
<organism evidence="1 2">
    <name type="scientific">Paenibacillus glacialis</name>
    <dbReference type="NCBI Taxonomy" id="494026"/>
    <lineage>
        <taxon>Bacteria</taxon>
        <taxon>Bacillati</taxon>
        <taxon>Bacillota</taxon>
        <taxon>Bacilli</taxon>
        <taxon>Bacillales</taxon>
        <taxon>Paenibacillaceae</taxon>
        <taxon>Paenibacillus</taxon>
    </lineage>
</organism>
<dbReference type="AlphaFoldDB" id="A0A168HMA0"/>
<proteinExistence type="predicted"/>
<dbReference type="Proteomes" id="UP000076967">
    <property type="component" value="Unassembled WGS sequence"/>
</dbReference>
<comment type="caution">
    <text evidence="1">The sequence shown here is derived from an EMBL/GenBank/DDBJ whole genome shotgun (WGS) entry which is preliminary data.</text>
</comment>
<name>A0A168HMA0_9BACL</name>
<evidence type="ECO:0000313" key="1">
    <source>
        <dbReference type="EMBL" id="OAB38328.1"/>
    </source>
</evidence>
<keyword evidence="2" id="KW-1185">Reference proteome</keyword>
<reference evidence="1 2" key="1">
    <citation type="submission" date="2016-03" db="EMBL/GenBank/DDBJ databases">
        <title>Draft genome sequence of Paenibacillus glacialis DSM 22343.</title>
        <authorList>
            <person name="Shin S.-K."/>
            <person name="Yi H."/>
        </authorList>
    </citation>
    <scope>NUCLEOTIDE SEQUENCE [LARGE SCALE GENOMIC DNA]</scope>
    <source>
        <strain evidence="1 2">DSM 22343</strain>
    </source>
</reference>